<dbReference type="SUPFAM" id="SSF48239">
    <property type="entry name" value="Terpenoid cyclases/Protein prenyltransferases"/>
    <property type="match status" value="1"/>
</dbReference>
<dbReference type="SMART" id="SM01360">
    <property type="entry name" value="A2M"/>
    <property type="match status" value="1"/>
</dbReference>
<dbReference type="Proteomes" id="UP000229342">
    <property type="component" value="Unassembled WGS sequence"/>
</dbReference>
<dbReference type="SMART" id="SM01359">
    <property type="entry name" value="A2M_N_2"/>
    <property type="match status" value="1"/>
</dbReference>
<dbReference type="InterPro" id="IPR002890">
    <property type="entry name" value="MG2"/>
</dbReference>
<evidence type="ECO:0000256" key="2">
    <source>
        <dbReference type="ARBA" id="ARBA00022729"/>
    </source>
</evidence>
<dbReference type="GO" id="GO:0005615">
    <property type="term" value="C:extracellular space"/>
    <property type="evidence" value="ECO:0007669"/>
    <property type="project" value="InterPro"/>
</dbReference>
<keyword evidence="2" id="KW-0732">Signal</keyword>
<evidence type="ECO:0008006" key="8">
    <source>
        <dbReference type="Google" id="ProtNLM"/>
    </source>
</evidence>
<dbReference type="Pfam" id="PF13205">
    <property type="entry name" value="Big_5"/>
    <property type="match status" value="1"/>
</dbReference>
<evidence type="ECO:0000313" key="7">
    <source>
        <dbReference type="Proteomes" id="UP000229342"/>
    </source>
</evidence>
<feature type="transmembrane region" description="Helical" evidence="3">
    <location>
        <begin position="47"/>
        <end position="67"/>
    </location>
</feature>
<reference evidence="6 7" key="1">
    <citation type="submission" date="2017-09" db="EMBL/GenBank/DDBJ databases">
        <title>Depth-based differentiation of microbial function through sediment-hosted aquifers and enrichment of novel symbionts in the deep terrestrial subsurface.</title>
        <authorList>
            <person name="Probst A.J."/>
            <person name="Ladd B."/>
            <person name="Jarett J.K."/>
            <person name="Geller-Mcgrath D.E."/>
            <person name="Sieber C.M."/>
            <person name="Emerson J.B."/>
            <person name="Anantharaman K."/>
            <person name="Thomas B.C."/>
            <person name="Malmstrom R."/>
            <person name="Stieglmeier M."/>
            <person name="Klingl A."/>
            <person name="Woyke T."/>
            <person name="Ryan C.M."/>
            <person name="Banfield J.F."/>
        </authorList>
    </citation>
    <scope>NUCLEOTIDE SEQUENCE [LARGE SCALE GENOMIC DNA]</scope>
    <source>
        <strain evidence="6">CG11_big_fil_rev_8_21_14_0_20_46_11</strain>
    </source>
</reference>
<feature type="domain" description="Alpha-2-macroglobulin bait region" evidence="4">
    <location>
        <begin position="1262"/>
        <end position="1402"/>
    </location>
</feature>
<dbReference type="EMBL" id="PCVG01000038">
    <property type="protein sequence ID" value="PIQ68635.1"/>
    <property type="molecule type" value="Genomic_DNA"/>
</dbReference>
<dbReference type="InterPro" id="IPR011625">
    <property type="entry name" value="A2M_N_BRD"/>
</dbReference>
<dbReference type="InterPro" id="IPR047565">
    <property type="entry name" value="Alpha-macroglob_thiol-ester_cl"/>
</dbReference>
<dbReference type="InterPro" id="IPR008930">
    <property type="entry name" value="Terpenoid_cyclase/PrenylTrfase"/>
</dbReference>
<gene>
    <name evidence="6" type="ORF">COV91_03110</name>
</gene>
<keyword evidence="3" id="KW-0812">Transmembrane</keyword>
<comment type="caution">
    <text evidence="6">The sequence shown here is derived from an EMBL/GenBank/DDBJ whole genome shotgun (WGS) entry which is preliminary data.</text>
</comment>
<keyword evidence="3" id="KW-1133">Transmembrane helix</keyword>
<dbReference type="InterPro" id="IPR051802">
    <property type="entry name" value="YfhM-like"/>
</dbReference>
<dbReference type="InterPro" id="IPR001599">
    <property type="entry name" value="Macroglobln_a2"/>
</dbReference>
<comment type="similarity">
    <text evidence="1">Belongs to the protease inhibitor I39 (alpha-2-macroglobulin) family. Bacterial alpha-2-macroglobulin subfamily.</text>
</comment>
<name>A0A2H0KBN4_9BACT</name>
<dbReference type="Gene3D" id="2.60.40.3710">
    <property type="match status" value="1"/>
</dbReference>
<feature type="domain" description="Alpha-2-macroglobulin" evidence="5">
    <location>
        <begin position="1463"/>
        <end position="1553"/>
    </location>
</feature>
<keyword evidence="3" id="KW-0472">Membrane</keyword>
<accession>A0A2H0KBN4</accession>
<protein>
    <recommendedName>
        <fullName evidence="8">Alpha-2-macroglobulin</fullName>
    </recommendedName>
</protein>
<dbReference type="Gene3D" id="2.20.130.20">
    <property type="match status" value="1"/>
</dbReference>
<dbReference type="SMART" id="SM01419">
    <property type="entry name" value="Thiol-ester_cl"/>
    <property type="match status" value="1"/>
</dbReference>
<dbReference type="Pfam" id="PF01835">
    <property type="entry name" value="MG2"/>
    <property type="match status" value="1"/>
</dbReference>
<dbReference type="CDD" id="cd02891">
    <property type="entry name" value="A2M_like"/>
    <property type="match status" value="1"/>
</dbReference>
<organism evidence="6 7">
    <name type="scientific">Candidatus Taylorbacteria bacterium CG11_big_fil_rev_8_21_14_0_20_46_11</name>
    <dbReference type="NCBI Taxonomy" id="1975025"/>
    <lineage>
        <taxon>Bacteria</taxon>
        <taxon>Candidatus Tayloriibacteriota</taxon>
    </lineage>
</organism>
<dbReference type="InterPro" id="IPR041462">
    <property type="entry name" value="Bact_A2M_MG6"/>
</dbReference>
<dbReference type="InterPro" id="IPR032812">
    <property type="entry name" value="SbsA_Ig"/>
</dbReference>
<dbReference type="Gene3D" id="1.50.10.20">
    <property type="match status" value="1"/>
</dbReference>
<dbReference type="Pfam" id="PF07703">
    <property type="entry name" value="A2M_BRD"/>
    <property type="match status" value="1"/>
</dbReference>
<dbReference type="Pfam" id="PF17962">
    <property type="entry name" value="bMG6"/>
    <property type="match status" value="1"/>
</dbReference>
<dbReference type="PANTHER" id="PTHR40094:SF1">
    <property type="entry name" value="UBIQUITIN DOMAIN-CONTAINING PROTEIN"/>
    <property type="match status" value="1"/>
</dbReference>
<dbReference type="Pfam" id="PF17973">
    <property type="entry name" value="bMG10"/>
    <property type="match status" value="1"/>
</dbReference>
<dbReference type="Pfam" id="PF07678">
    <property type="entry name" value="TED_complement"/>
    <property type="match status" value="1"/>
</dbReference>
<sequence length="2217" mass="246200">MARVGKVAYYIDMNDTEGLRTPTDSAVDPQAVQPPAGIFSMHQFKMWARLFLVSAGIILAGIVVYVVTEKIGLVRGIPLIGTEEVYMLVRDKVSKSASVPITLPDGVSLTPEEAEASITFTPELNGRWVAGGAPDQLFFEPQKPLELSTHYTVTLAMTDGSLSKDFFVDEDPQVLAIFPRADSETPEYSDITIVFNRPMVPLTTLNVLDAKNIPVVITPATEGTFRWITTRNLQFTPKTRLLRSSTYSVRVRDGFVSMDGLPVGSIEHTFTTRPLRYAGELTDNAATLPPVSSQTLYHEPILLRFNQPVDIDKTRKQIEVRMMDSRNASVPILVEYGTRTLQDDSTGKSITYTDKSILAVYGAQDRFGRSKFWDFDTRYQLVISKADPLEGTATLSENRIVQFTVPKVVESVFAESNRSNLVEPDIFDPQGTLWITFYEDIDKDASTIKAPHLRDITYAEQCAFDSDGFQTYGADCVKVSDKKKIGLTFDSAKFQPGEIVPVELRKLVNVDAVSLIEEMVPITAVVFPTFKVTRTSPSNGTTKAKLTELVVCSNTPLLEPDEETFYTKFKSNISFGRWNWNDSYRITASSFPYYKGPCTAGEFQSVLRYGLAPESHYDISMSLQDVFGGSVNTKVSFDSGALEGMYRRIGHLQKAYNVTSPERTTLSYTAENLEYVNVNVCTVSAETLLGYIDMNVRPDPTIAGENLGCLTSVTRKVELPKKYFSVNYFQVNLEDDVPNTLGHYIISIGHPEYRQMYYDRNTGRQEGGKLAYERTFITVTNLAVQEKKIEGSEWTTDQDSSFTDEAQKATGGNLYFVTHFGSLAPVIGARVDLYRKGAVWATGGTTNKEGVARTKVMPMIVSAVVTYGNDSAVVSSQLDKFQWASSLASARKTYVYTDRPIYRPTEDVFVKGLYRIGYDGEYEILNDKKAHVEVFDSRGESVYTEDVALSEYGTFAIKMNLQKTAPLGTYRIEALGGNGYFEVQEYVPASFSVQATGSKEEYIAGDTLSVAVDASYYFGVPVEAGSTVNYSILAQDYYFDRYSDTDGYFQFGKGWYYLPYRGYGDQFIVRNKTKLNANGKATIQEQLDFDSFFNDEERGQSKLFTLNISVQNKQGQTISTQKTFIVHQGLYYVGANLTQRYFGKNQENTILVKSVDTDGKPVKVGTIDAVISKVTWESFKRQEVDGRFYYQSEEKKEPISTYSLSTDKEGDGSKKFTIEDEGQYELTISSTDKNKNTVSSTVDFYVYGNRAVSVRPTNNETLDIAVNRNTLHVGETAEVIVKSPYEKGKALVTIERGRIFEYQIIDVTQNLIHLTVPIKEEYIPNMYLSVILISPRPEVKYGQVSFQISSVEKELRVSVAPLKQYYLPGEQVTLRIETKNSRGGPEPAEVSVAVADLSVLALKGNPKKNPIAFFYAGLPLGVMTASNIKNILYEAEIPKGTKGGGGGDAEDLARKKRGVFKSTAFWDAKVQTDKNGLAEVTFTLPDNLTTWQSEALAITKDTKVGVGYSELISRKELMVVPEVPRFIIPGDTFTVGAKVFNETGKTLRFNVGVQSSTLVLPGSKNAFVKIGPSESQVVYFDAIAPLTVESGVHTVTISAEAPNYIDTVDSAIAVQPNTTYESTATMYSTTKDLAQEFVFLPENVIKDKGALTINVSATLSMYITDALAYLIAYPYGCSEQLASKLNAIAILKHSLEVKGKSTEYQAMRVSYEGGTYSPDDLIEIGLARIYANKNKDGGFGYYTGLHSDFYLTLHILSTLENLRQAGYLVSENIMRDASSYLQAEYPSRIDVKRKDKDTQILLAYTLERLPTFAGRSTFLRNNILSIAGTKSFVNEDASNLSLAYLSMVLSNGDYPEKLRDDVLASLENRLTIDGRGAFLNNSARVMYEYYETPIKNTALLVQAWAKARKDTPLAGTVLSWLQKSRAKDGGWGSSQNTLAVLQALSDYVDWKQETNAHFELSTVIDNAEVGKITFDSKNNEVAKSYQVPISKLSLGVLHPVNFLKKDLNSRANTFYYNMGLTYFLPMESIGPRDEGFTVTRAFYRLSDTEEKNAVLDADVGEVLRTKLTITVPKERRLVAVESFIPAGVELINFTLATEDKSLEKGNGGGKNSVGSAGTSKARGLLAGVLGQGELPDEAYSNRVTRKELLVANSEELHDDRLLLFKENLPPGVYEYEYYIRALIPGTFQILPSVVSELYTPENFGRTGGALFTVNQTP</sequence>
<evidence type="ECO:0000256" key="1">
    <source>
        <dbReference type="ARBA" id="ARBA00010556"/>
    </source>
</evidence>
<evidence type="ECO:0000313" key="6">
    <source>
        <dbReference type="EMBL" id="PIQ68635.1"/>
    </source>
</evidence>
<dbReference type="GO" id="GO:0004866">
    <property type="term" value="F:endopeptidase inhibitor activity"/>
    <property type="evidence" value="ECO:0007669"/>
    <property type="project" value="InterPro"/>
</dbReference>
<evidence type="ECO:0000256" key="3">
    <source>
        <dbReference type="SAM" id="Phobius"/>
    </source>
</evidence>
<dbReference type="PANTHER" id="PTHR40094">
    <property type="entry name" value="ALPHA-2-MACROGLOBULIN HOMOLOG"/>
    <property type="match status" value="1"/>
</dbReference>
<dbReference type="InterPro" id="IPR011626">
    <property type="entry name" value="Alpha-macroglobulin_TED"/>
</dbReference>
<evidence type="ECO:0000259" key="4">
    <source>
        <dbReference type="SMART" id="SM01359"/>
    </source>
</evidence>
<dbReference type="InterPro" id="IPR041246">
    <property type="entry name" value="Bact_MG10"/>
</dbReference>
<dbReference type="Pfam" id="PF00207">
    <property type="entry name" value="A2M"/>
    <property type="match status" value="1"/>
</dbReference>
<proteinExistence type="inferred from homology"/>
<evidence type="ECO:0000259" key="5">
    <source>
        <dbReference type="SMART" id="SM01360"/>
    </source>
</evidence>
<dbReference type="Gene3D" id="2.60.40.1930">
    <property type="match status" value="1"/>
</dbReference>